<keyword evidence="3" id="KW-1185">Reference proteome</keyword>
<evidence type="ECO:0000313" key="2">
    <source>
        <dbReference type="EMBL" id="KAL0468422.1"/>
    </source>
</evidence>
<organism evidence="2 3">
    <name type="scientific">Neurospora intermedia</name>
    <dbReference type="NCBI Taxonomy" id="5142"/>
    <lineage>
        <taxon>Eukaryota</taxon>
        <taxon>Fungi</taxon>
        <taxon>Dikarya</taxon>
        <taxon>Ascomycota</taxon>
        <taxon>Pezizomycotina</taxon>
        <taxon>Sordariomycetes</taxon>
        <taxon>Sordariomycetidae</taxon>
        <taxon>Sordariales</taxon>
        <taxon>Sordariaceae</taxon>
        <taxon>Neurospora</taxon>
    </lineage>
</organism>
<comment type="caution">
    <text evidence="2">The sequence shown here is derived from an EMBL/GenBank/DDBJ whole genome shotgun (WGS) entry which is preliminary data.</text>
</comment>
<proteinExistence type="predicted"/>
<keyword evidence="1" id="KW-0732">Signal</keyword>
<reference evidence="2 3" key="1">
    <citation type="submission" date="2023-09" db="EMBL/GenBank/DDBJ databases">
        <title>Multi-omics analysis of a traditional fermented food reveals byproduct-associated fungal strains for waste-to-food upcycling.</title>
        <authorList>
            <consortium name="Lawrence Berkeley National Laboratory"/>
            <person name="Rekdal V.M."/>
            <person name="Villalobos-Escobedo J.M."/>
            <person name="Rodriguez-Valeron N."/>
            <person name="Garcia M.O."/>
            <person name="Vasquez D.P."/>
            <person name="Damayanti I."/>
            <person name="Sorensen P.M."/>
            <person name="Baidoo E.E."/>
            <person name="De Carvalho A.C."/>
            <person name="Riley R."/>
            <person name="Lipzen A."/>
            <person name="He G."/>
            <person name="Yan M."/>
            <person name="Haridas S."/>
            <person name="Daum C."/>
            <person name="Yoshinaga Y."/>
            <person name="Ng V."/>
            <person name="Grigoriev I.V."/>
            <person name="Munk R."/>
            <person name="Nuraida L."/>
            <person name="Wijaya C.H."/>
            <person name="Morales P.-C."/>
            <person name="Keasling J.D."/>
        </authorList>
    </citation>
    <scope>NUCLEOTIDE SEQUENCE [LARGE SCALE GENOMIC DNA]</scope>
    <source>
        <strain evidence="2 3">FGSC 2613</strain>
    </source>
</reference>
<dbReference type="EMBL" id="JAVLET010000007">
    <property type="protein sequence ID" value="KAL0468422.1"/>
    <property type="molecule type" value="Genomic_DNA"/>
</dbReference>
<evidence type="ECO:0000313" key="3">
    <source>
        <dbReference type="Proteomes" id="UP001451303"/>
    </source>
</evidence>
<accession>A0ABR3D6X9</accession>
<evidence type="ECO:0000256" key="1">
    <source>
        <dbReference type="SAM" id="SignalP"/>
    </source>
</evidence>
<gene>
    <name evidence="2" type="ORF">QR685DRAFT_340567</name>
</gene>
<name>A0ABR3D6X9_NEUIN</name>
<dbReference type="Proteomes" id="UP001451303">
    <property type="component" value="Unassembled WGS sequence"/>
</dbReference>
<sequence length="281" mass="29070">MTFTLTNTILSLVSLFISLTSAAPIAGGFGGFGRNAVAGGFGGFGRSAVAGGFGGFGRNAVGGGFGVGFNAAPYGFGFNRAFNNFAAYPYGYGLGFNRINAFPYGMGFGRVNSVDPPPPPMIKAEGGCGECIKEAPVYVNNVPPPPEPNPAPIIYNEIPAAKPSPPPMVINDIQSPPPQAPPTIMNNVIPNMEPNVPPTVINNRPPAPDKPMPPMVVNNNVAEDCECDDCGCNPGAAELVQQDVEYVEQPAVAYMPVGSSSVVENVVNDGVAYGGQSIVYP</sequence>
<protein>
    <submittedName>
        <fullName evidence="2">Uncharacterized protein</fullName>
    </submittedName>
</protein>
<feature type="chain" id="PRO_5046734718" evidence="1">
    <location>
        <begin position="23"/>
        <end position="281"/>
    </location>
</feature>
<feature type="signal peptide" evidence="1">
    <location>
        <begin position="1"/>
        <end position="22"/>
    </location>
</feature>